<dbReference type="PANTHER" id="PTHR11941:SF75">
    <property type="entry name" value="ENOYL-COA HYDRATASE_ISOMERASE FAMILY PROTEIN"/>
    <property type="match status" value="1"/>
</dbReference>
<dbReference type="Gene3D" id="3.90.226.10">
    <property type="entry name" value="2-enoyl-CoA Hydratase, Chain A, domain 1"/>
    <property type="match status" value="1"/>
</dbReference>
<reference evidence="5 6" key="1">
    <citation type="journal article" date="2005" name="Nature">
        <title>The genome of the social amoeba Dictyostelium discoideum.</title>
        <authorList>
            <consortium name="The Dictyostelium discoideum Sequencing Consortium"/>
            <person name="Eichinger L."/>
            <person name="Pachebat J.A."/>
            <person name="Glockner G."/>
            <person name="Rajandream M.A."/>
            <person name="Sucgang R."/>
            <person name="Berriman M."/>
            <person name="Song J."/>
            <person name="Olsen R."/>
            <person name="Szafranski K."/>
            <person name="Xu Q."/>
            <person name="Tunggal B."/>
            <person name="Kummerfeld S."/>
            <person name="Madera M."/>
            <person name="Konfortov B.A."/>
            <person name="Rivero F."/>
            <person name="Bankier A.T."/>
            <person name="Lehmann R."/>
            <person name="Hamlin N."/>
            <person name="Davies R."/>
            <person name="Gaudet P."/>
            <person name="Fey P."/>
            <person name="Pilcher K."/>
            <person name="Chen G."/>
            <person name="Saunders D."/>
            <person name="Sodergren E."/>
            <person name="Davis P."/>
            <person name="Kerhornou A."/>
            <person name="Nie X."/>
            <person name="Hall N."/>
            <person name="Anjard C."/>
            <person name="Hemphill L."/>
            <person name="Bason N."/>
            <person name="Farbrother P."/>
            <person name="Desany B."/>
            <person name="Just E."/>
            <person name="Morio T."/>
            <person name="Rost R."/>
            <person name="Churcher C."/>
            <person name="Cooper J."/>
            <person name="Haydock S."/>
            <person name="van Driessche N."/>
            <person name="Cronin A."/>
            <person name="Goodhead I."/>
            <person name="Muzny D."/>
            <person name="Mourier T."/>
            <person name="Pain A."/>
            <person name="Lu M."/>
            <person name="Harper D."/>
            <person name="Lindsay R."/>
            <person name="Hauser H."/>
            <person name="James K."/>
            <person name="Quiles M."/>
            <person name="Madan Babu M."/>
            <person name="Saito T."/>
            <person name="Buchrieser C."/>
            <person name="Wardroper A."/>
            <person name="Felder M."/>
            <person name="Thangavelu M."/>
            <person name="Johnson D."/>
            <person name="Knights A."/>
            <person name="Loulseged H."/>
            <person name="Mungall K."/>
            <person name="Oliver K."/>
            <person name="Price C."/>
            <person name="Quail M.A."/>
            <person name="Urushihara H."/>
            <person name="Hernandez J."/>
            <person name="Rabbinowitsch E."/>
            <person name="Steffen D."/>
            <person name="Sanders M."/>
            <person name="Ma J."/>
            <person name="Kohara Y."/>
            <person name="Sharp S."/>
            <person name="Simmonds M."/>
            <person name="Spiegler S."/>
            <person name="Tivey A."/>
            <person name="Sugano S."/>
            <person name="White B."/>
            <person name="Walker D."/>
            <person name="Woodward J."/>
            <person name="Winckler T."/>
            <person name="Tanaka Y."/>
            <person name="Shaulsky G."/>
            <person name="Schleicher M."/>
            <person name="Weinstock G."/>
            <person name="Rosenthal A."/>
            <person name="Cox E.C."/>
            <person name="Chisholm R.L."/>
            <person name="Gibbs R."/>
            <person name="Loomis W.F."/>
            <person name="Platzer M."/>
            <person name="Kay R.R."/>
            <person name="Williams J."/>
            <person name="Dear P.H."/>
            <person name="Noegel A.A."/>
            <person name="Barrell B."/>
            <person name="Kuspa A."/>
        </authorList>
    </citation>
    <scope>NUCLEOTIDE SEQUENCE [LARGE SCALE GENOMIC DNA]</scope>
    <source>
        <strain evidence="5 6">AX4</strain>
    </source>
</reference>
<dbReference type="AlphaFoldDB" id="Q54HX9"/>
<dbReference type="VEuPathDB" id="AmoebaDB:DDB_G0289147"/>
<accession>Q54HX9</accession>
<dbReference type="GeneID" id="8626985"/>
<dbReference type="InterPro" id="IPR029045">
    <property type="entry name" value="ClpP/crotonase-like_dom_sf"/>
</dbReference>
<dbReference type="OMA" id="QVKDHGA"/>
<evidence type="ECO:0000256" key="3">
    <source>
        <dbReference type="ARBA" id="ARBA00023098"/>
    </source>
</evidence>
<name>Q54HX9_DICDI</name>
<sequence length="267" mass="30592">MKWINKKEFGKFSVEEYKEDEIENNENEIENKDNKNNNNNNKIILLKMNDNENRFNPINLKYINQALDYIESIEDCCCLITTGTDESKYYSLGLDLEWVKPRGKSSFFNLLYDLCVLLERILTFSIPTISCINGHSYAGGAIFSLAHDYRVMNDSKGFICVNAIDNNIPLPPGLIDTMKCKINNPSLYRDFVLMGKRYGGLDAEKLQLVDRTSNPSTILEESIKLAKEIGFKDKLTFSCLKIESYKLVSQSLLNKDLGQALKLKMFD</sequence>
<comment type="catalytic activity">
    <reaction evidence="2">
        <text>a (3E)-enoyl-CoA = a 4-saturated (2E)-enoyl-CoA</text>
        <dbReference type="Rhea" id="RHEA:45228"/>
        <dbReference type="ChEBI" id="CHEBI:58521"/>
        <dbReference type="ChEBI" id="CHEBI:85097"/>
        <dbReference type="EC" id="5.3.3.8"/>
    </reaction>
</comment>
<dbReference type="Pfam" id="PF00378">
    <property type="entry name" value="ECH_1"/>
    <property type="match status" value="1"/>
</dbReference>
<dbReference type="PaxDb" id="44689-DDB0188282"/>
<dbReference type="eggNOG" id="ENOG502S297">
    <property type="taxonomic scope" value="Eukaryota"/>
</dbReference>
<evidence type="ECO:0000313" key="5">
    <source>
        <dbReference type="EMBL" id="EAL62881.1"/>
    </source>
</evidence>
<dbReference type="SUPFAM" id="SSF52096">
    <property type="entry name" value="ClpP/crotonase"/>
    <property type="match status" value="1"/>
</dbReference>
<dbReference type="InterPro" id="IPR001753">
    <property type="entry name" value="Enoyl-CoA_hydra/iso"/>
</dbReference>
<dbReference type="dictyBase" id="DDB_G0289147"/>
<keyword evidence="4" id="KW-0175">Coiled coil</keyword>
<keyword evidence="3" id="KW-0443">Lipid metabolism</keyword>
<evidence type="ECO:0000256" key="4">
    <source>
        <dbReference type="SAM" id="Coils"/>
    </source>
</evidence>
<dbReference type="CDD" id="cd06558">
    <property type="entry name" value="crotonase-like"/>
    <property type="match status" value="1"/>
</dbReference>
<dbReference type="Proteomes" id="UP000002195">
    <property type="component" value="Unassembled WGS sequence"/>
</dbReference>
<dbReference type="FunFam" id="3.90.226.10:FF:000049">
    <property type="entry name" value="Enoyl-CoA delta isomerase 3"/>
    <property type="match status" value="1"/>
</dbReference>
<organism evidence="5 6">
    <name type="scientific">Dictyostelium discoideum</name>
    <name type="common">Social amoeba</name>
    <dbReference type="NCBI Taxonomy" id="44689"/>
    <lineage>
        <taxon>Eukaryota</taxon>
        <taxon>Amoebozoa</taxon>
        <taxon>Evosea</taxon>
        <taxon>Eumycetozoa</taxon>
        <taxon>Dictyostelia</taxon>
        <taxon>Dictyosteliales</taxon>
        <taxon>Dictyosteliaceae</taxon>
        <taxon>Dictyostelium</taxon>
    </lineage>
</organism>
<dbReference type="EMBL" id="AAFI02000130">
    <property type="protein sequence ID" value="EAL62881.1"/>
    <property type="molecule type" value="Genomic_DNA"/>
</dbReference>
<dbReference type="RefSeq" id="XP_636384.1">
    <property type="nucleotide sequence ID" value="XM_631292.1"/>
</dbReference>
<evidence type="ECO:0008006" key="7">
    <source>
        <dbReference type="Google" id="ProtNLM"/>
    </source>
</evidence>
<dbReference type="KEGG" id="ddi:DDB_G0289147"/>
<dbReference type="InParanoid" id="Q54HX9"/>
<dbReference type="SMR" id="Q54HX9"/>
<proteinExistence type="predicted"/>
<dbReference type="GO" id="GO:0004165">
    <property type="term" value="F:delta(3)-delta(2)-enoyl-CoA isomerase activity"/>
    <property type="evidence" value="ECO:0000318"/>
    <property type="project" value="GO_Central"/>
</dbReference>
<keyword evidence="6" id="KW-1185">Reference proteome</keyword>
<feature type="coiled-coil region" evidence="4">
    <location>
        <begin position="15"/>
        <end position="42"/>
    </location>
</feature>
<dbReference type="FunCoup" id="Q54HX9">
    <property type="interactions" value="1"/>
</dbReference>
<gene>
    <name evidence="5" type="ORF">DDB_G0289147</name>
</gene>
<dbReference type="GO" id="GO:0006635">
    <property type="term" value="P:fatty acid beta-oxidation"/>
    <property type="evidence" value="ECO:0000318"/>
    <property type="project" value="GO_Central"/>
</dbReference>
<evidence type="ECO:0000256" key="1">
    <source>
        <dbReference type="ARBA" id="ARBA00000452"/>
    </source>
</evidence>
<evidence type="ECO:0000313" key="6">
    <source>
        <dbReference type="Proteomes" id="UP000002195"/>
    </source>
</evidence>
<evidence type="ECO:0000256" key="2">
    <source>
        <dbReference type="ARBA" id="ARBA00000765"/>
    </source>
</evidence>
<dbReference type="HOGENOM" id="CLU_009834_3_2_1"/>
<comment type="caution">
    <text evidence="5">The sequence shown here is derived from an EMBL/GenBank/DDBJ whole genome shotgun (WGS) entry which is preliminary data.</text>
</comment>
<comment type="catalytic activity">
    <reaction evidence="1">
        <text>a (3Z)-enoyl-CoA = a 4-saturated (2E)-enoyl-CoA</text>
        <dbReference type="Rhea" id="RHEA:45900"/>
        <dbReference type="ChEBI" id="CHEBI:85097"/>
        <dbReference type="ChEBI" id="CHEBI:85489"/>
        <dbReference type="EC" id="5.3.3.8"/>
    </reaction>
</comment>
<dbReference type="PhylomeDB" id="Q54HX9"/>
<protein>
    <recommendedName>
        <fullName evidence="7">Enoyl-CoA hydratase/isomerase family protein</fullName>
    </recommendedName>
</protein>
<dbReference type="PANTHER" id="PTHR11941">
    <property type="entry name" value="ENOYL-COA HYDRATASE-RELATED"/>
    <property type="match status" value="1"/>
</dbReference>